<dbReference type="InterPro" id="IPR018485">
    <property type="entry name" value="FGGY_C"/>
</dbReference>
<evidence type="ECO:0000256" key="7">
    <source>
        <dbReference type="ARBA" id="ARBA00022840"/>
    </source>
</evidence>
<feature type="binding site" evidence="9">
    <location>
        <position position="21"/>
    </location>
    <ligand>
        <name>ATP</name>
        <dbReference type="ChEBI" id="CHEBI:30616"/>
    </ligand>
</feature>
<comment type="catalytic activity">
    <reaction evidence="8 9">
        <text>glycerol + ATP = sn-glycerol 3-phosphate + ADP + H(+)</text>
        <dbReference type="Rhea" id="RHEA:21644"/>
        <dbReference type="ChEBI" id="CHEBI:15378"/>
        <dbReference type="ChEBI" id="CHEBI:17754"/>
        <dbReference type="ChEBI" id="CHEBI:30616"/>
        <dbReference type="ChEBI" id="CHEBI:57597"/>
        <dbReference type="ChEBI" id="CHEBI:456216"/>
        <dbReference type="EC" id="2.7.1.30"/>
    </reaction>
</comment>
<feature type="binding site" evidence="9">
    <location>
        <position position="90"/>
    </location>
    <ligand>
        <name>sn-glycerol 3-phosphate</name>
        <dbReference type="ChEBI" id="CHEBI:57597"/>
    </ligand>
</feature>
<feature type="binding site" evidence="9">
    <location>
        <position position="20"/>
    </location>
    <ligand>
        <name>ADP</name>
        <dbReference type="ChEBI" id="CHEBI:456216"/>
    </ligand>
</feature>
<feature type="binding site" evidence="9">
    <location>
        <position position="320"/>
    </location>
    <ligand>
        <name>ATP</name>
        <dbReference type="ChEBI" id="CHEBI:30616"/>
    </ligand>
</feature>
<keyword evidence="7 9" id="KW-0067">ATP-binding</keyword>
<dbReference type="NCBIfam" id="TIGR01311">
    <property type="entry name" value="glycerol_kin"/>
    <property type="match status" value="1"/>
</dbReference>
<dbReference type="EMBL" id="JAGMWN010000002">
    <property type="protein sequence ID" value="MBP5856565.1"/>
    <property type="molecule type" value="Genomic_DNA"/>
</dbReference>
<dbReference type="UniPathway" id="UPA00618">
    <property type="reaction ID" value="UER00672"/>
</dbReference>
<evidence type="ECO:0000256" key="8">
    <source>
        <dbReference type="ARBA" id="ARBA00052101"/>
    </source>
</evidence>
<feature type="binding site" evidence="9">
    <location>
        <position position="22"/>
    </location>
    <ligand>
        <name>ATP</name>
        <dbReference type="ChEBI" id="CHEBI:30616"/>
    </ligand>
</feature>
<dbReference type="GO" id="GO:0005524">
    <property type="term" value="F:ATP binding"/>
    <property type="evidence" value="ECO:0007669"/>
    <property type="project" value="UniProtKB-UniRule"/>
</dbReference>
<protein>
    <recommendedName>
        <fullName evidence="9">Glycerol kinase</fullName>
        <ecNumber evidence="9">2.7.1.30</ecNumber>
    </recommendedName>
    <alternativeName>
        <fullName evidence="9">ATP:glycerol 3-phosphotransferase</fullName>
    </alternativeName>
    <alternativeName>
        <fullName evidence="9">Glycerokinase</fullName>
        <shortName evidence="9">GK</shortName>
    </alternativeName>
</protein>
<feature type="binding site" evidence="9">
    <location>
        <position position="24"/>
    </location>
    <ligand>
        <name>ADP</name>
        <dbReference type="ChEBI" id="CHEBI:456216"/>
    </ligand>
</feature>
<feature type="domain" description="Carbohydrate kinase FGGY N-terminal" evidence="11">
    <location>
        <begin position="13"/>
        <end position="258"/>
    </location>
</feature>
<evidence type="ECO:0000256" key="10">
    <source>
        <dbReference type="RuleBase" id="RU003733"/>
    </source>
</evidence>
<feature type="binding site" evidence="9">
    <location>
        <position position="142"/>
    </location>
    <ligand>
        <name>sn-glycerol 3-phosphate</name>
        <dbReference type="ChEBI" id="CHEBI:57597"/>
    </ligand>
</feature>
<evidence type="ECO:0000259" key="11">
    <source>
        <dbReference type="Pfam" id="PF00370"/>
    </source>
</evidence>
<feature type="binding site" evidence="9">
    <location>
        <position position="428"/>
    </location>
    <ligand>
        <name>ATP</name>
        <dbReference type="ChEBI" id="CHEBI:30616"/>
    </ligand>
</feature>
<keyword evidence="4 9" id="KW-0547">Nucleotide-binding</keyword>
<dbReference type="AlphaFoldDB" id="A0A8J7RXV6"/>
<evidence type="ECO:0000256" key="1">
    <source>
        <dbReference type="ARBA" id="ARBA00005190"/>
    </source>
</evidence>
<evidence type="ECO:0000256" key="9">
    <source>
        <dbReference type="HAMAP-Rule" id="MF_00186"/>
    </source>
</evidence>
<dbReference type="Pfam" id="PF00370">
    <property type="entry name" value="FGGY_N"/>
    <property type="match status" value="1"/>
</dbReference>
<accession>A0A8J7RXV6</accession>
<feature type="binding site" evidence="9">
    <location>
        <position position="432"/>
    </location>
    <ligand>
        <name>ADP</name>
        <dbReference type="ChEBI" id="CHEBI:456216"/>
    </ligand>
</feature>
<dbReference type="GO" id="GO:0005829">
    <property type="term" value="C:cytosol"/>
    <property type="evidence" value="ECO:0007669"/>
    <property type="project" value="TreeGrafter"/>
</dbReference>
<dbReference type="PROSITE" id="PS00445">
    <property type="entry name" value="FGGY_KINASES_2"/>
    <property type="match status" value="1"/>
</dbReference>
<feature type="binding site" evidence="9">
    <location>
        <position position="91"/>
    </location>
    <ligand>
        <name>sn-glycerol 3-phosphate</name>
        <dbReference type="ChEBI" id="CHEBI:57597"/>
    </ligand>
</feature>
<sequence length="516" mass="56153">MTAHAPEAGDDTVLAIDQGTTSSRAILFDSAMGILGIGQEEFPQHFPKSGWVEHDPDDIWSSTAAVMRAAVERAQAAPERIAAIGITNQRETTIVWDRETGRPIHRAVVWQDRRTADLCERLKADGVEPMVSERTGLLLDPYFSGTKLAWILDAVDGARTRAADGKLLFGTVDSYLIWRLTGGRVHATDATNASRTLLYNIREGRWDAEMLRLLDIPEAMLPEVRDSAADFGETRADLLGRAIPIRGVAGDQQAAVVGQACFTPGMLKSTYGTGCFALLNTGETPVASDNRLLTTIAYQLDGRPRYALEGSIFIAGAVVQWLRDGLGIIRDANETRALAERAPDDHGVYLVPAFTGLGAPYWDAECRGAIHGLTRATGPAEIARAALESVAFQTRDLLEAMRKDRARALGTDARTGETPETVLRVDGGMTANDWVMQFLADILGAPVDRPTVLETTALGAAWLAGMKAGLYPDQERFAADWALDRRFDPCLDPAIGERRYAGWRDAVRRTLTHSLG</sequence>
<dbReference type="FunFam" id="3.30.420.40:FF:000007">
    <property type="entry name" value="Glycerol kinase"/>
    <property type="match status" value="1"/>
</dbReference>
<feature type="binding site" evidence="9">
    <location>
        <position position="251"/>
    </location>
    <ligand>
        <name>sn-glycerol 3-phosphate</name>
        <dbReference type="ChEBI" id="CHEBI:57597"/>
    </ligand>
</feature>
<dbReference type="InterPro" id="IPR018483">
    <property type="entry name" value="Carb_kinase_FGGY_CS"/>
</dbReference>
<dbReference type="NCBIfam" id="NF000756">
    <property type="entry name" value="PRK00047.1"/>
    <property type="match status" value="1"/>
</dbReference>
<comment type="pathway">
    <text evidence="1 9">Polyol metabolism; glycerol degradation via glycerol kinase pathway; sn-glycerol 3-phosphate from glycerol: step 1/1.</text>
</comment>
<feature type="binding site" evidence="9">
    <location>
        <position position="428"/>
    </location>
    <ligand>
        <name>ADP</name>
        <dbReference type="ChEBI" id="CHEBI:456216"/>
    </ligand>
</feature>
<dbReference type="Pfam" id="PF02782">
    <property type="entry name" value="FGGY_C"/>
    <property type="match status" value="1"/>
</dbReference>
<feature type="domain" description="Carbohydrate kinase FGGY C-terminal" evidence="12">
    <location>
        <begin position="268"/>
        <end position="467"/>
    </location>
</feature>
<gene>
    <name evidence="9 13" type="primary">glpK</name>
    <name evidence="13" type="ORF">KAJ83_06070</name>
</gene>
<feature type="binding site" evidence="9">
    <location>
        <position position="20"/>
    </location>
    <ligand>
        <name>ATP</name>
        <dbReference type="ChEBI" id="CHEBI:30616"/>
    </ligand>
</feature>
<name>A0A8J7RXV6_9PROT</name>
<comment type="similarity">
    <text evidence="2 9 10">Belongs to the FGGY kinase family.</text>
</comment>
<feature type="binding site" evidence="9">
    <location>
        <position position="273"/>
    </location>
    <ligand>
        <name>ADP</name>
        <dbReference type="ChEBI" id="CHEBI:456216"/>
    </ligand>
</feature>
<keyword evidence="14" id="KW-1185">Reference proteome</keyword>
<evidence type="ECO:0000256" key="3">
    <source>
        <dbReference type="ARBA" id="ARBA00022679"/>
    </source>
</evidence>
<dbReference type="FunFam" id="3.30.420.40:FF:000008">
    <property type="entry name" value="Glycerol kinase"/>
    <property type="match status" value="1"/>
</dbReference>
<comment type="function">
    <text evidence="9">Key enzyme in the regulation of glycerol uptake and metabolism. Catalyzes the phosphorylation of glycerol to yield sn-glycerol 3-phosphate.</text>
</comment>
<dbReference type="GO" id="GO:0004370">
    <property type="term" value="F:glycerol kinase activity"/>
    <property type="evidence" value="ECO:0007669"/>
    <property type="project" value="UniProtKB-UniRule"/>
</dbReference>
<dbReference type="InterPro" id="IPR005999">
    <property type="entry name" value="Glycerol_kin"/>
</dbReference>
<dbReference type="InterPro" id="IPR018484">
    <property type="entry name" value="FGGY_N"/>
</dbReference>
<dbReference type="InterPro" id="IPR000577">
    <property type="entry name" value="Carb_kinase_FGGY"/>
</dbReference>
<evidence type="ECO:0000259" key="12">
    <source>
        <dbReference type="Pfam" id="PF02782"/>
    </source>
</evidence>
<feature type="binding site" evidence="9">
    <location>
        <position position="90"/>
    </location>
    <ligand>
        <name>glycerol</name>
        <dbReference type="ChEBI" id="CHEBI:17754"/>
    </ligand>
</feature>
<dbReference type="PANTHER" id="PTHR10196">
    <property type="entry name" value="SUGAR KINASE"/>
    <property type="match status" value="1"/>
</dbReference>
<proteinExistence type="inferred from homology"/>
<dbReference type="RefSeq" id="WP_210681132.1">
    <property type="nucleotide sequence ID" value="NZ_JAGMWN010000002.1"/>
</dbReference>
<dbReference type="CDD" id="cd07786">
    <property type="entry name" value="FGGY_EcGK_like"/>
    <property type="match status" value="1"/>
</dbReference>
<feature type="binding site" evidence="9">
    <location>
        <position position="20"/>
    </location>
    <ligand>
        <name>sn-glycerol 3-phosphate</name>
        <dbReference type="ChEBI" id="CHEBI:57597"/>
    </ligand>
</feature>
<comment type="activity regulation">
    <text evidence="9">Inhibited by fructose 1,6-bisphosphate (FBP).</text>
</comment>
<keyword evidence="6 9" id="KW-0319">Glycerol metabolism</keyword>
<dbReference type="EC" id="2.7.1.30" evidence="9"/>
<evidence type="ECO:0000313" key="14">
    <source>
        <dbReference type="Proteomes" id="UP000672602"/>
    </source>
</evidence>
<evidence type="ECO:0000313" key="13">
    <source>
        <dbReference type="EMBL" id="MBP5856565.1"/>
    </source>
</evidence>
<feature type="binding site" evidence="9">
    <location>
        <position position="316"/>
    </location>
    <ligand>
        <name>ADP</name>
        <dbReference type="ChEBI" id="CHEBI:456216"/>
    </ligand>
</feature>
<feature type="binding site" evidence="9">
    <location>
        <position position="316"/>
    </location>
    <ligand>
        <name>ATP</name>
        <dbReference type="ChEBI" id="CHEBI:30616"/>
    </ligand>
</feature>
<feature type="binding site" evidence="9">
    <location>
        <position position="273"/>
    </location>
    <ligand>
        <name>ATP</name>
        <dbReference type="ChEBI" id="CHEBI:30616"/>
    </ligand>
</feature>
<keyword evidence="5 9" id="KW-0418">Kinase</keyword>
<feature type="binding site" evidence="9">
    <location>
        <position position="252"/>
    </location>
    <ligand>
        <name>glycerol</name>
        <dbReference type="ChEBI" id="CHEBI:17754"/>
    </ligand>
</feature>
<evidence type="ECO:0000256" key="2">
    <source>
        <dbReference type="ARBA" id="ARBA00009156"/>
    </source>
</evidence>
<dbReference type="Gene3D" id="3.30.420.40">
    <property type="match status" value="2"/>
</dbReference>
<keyword evidence="3 9" id="KW-0808">Transferase</keyword>
<organism evidence="13 14">
    <name type="scientific">Marivibrio halodurans</name>
    <dbReference type="NCBI Taxonomy" id="2039722"/>
    <lineage>
        <taxon>Bacteria</taxon>
        <taxon>Pseudomonadati</taxon>
        <taxon>Pseudomonadota</taxon>
        <taxon>Alphaproteobacteria</taxon>
        <taxon>Rhodospirillales</taxon>
        <taxon>Rhodospirillaceae</taxon>
        <taxon>Marivibrio</taxon>
    </lineage>
</organism>
<feature type="binding site" evidence="9">
    <location>
        <position position="142"/>
    </location>
    <ligand>
        <name>glycerol</name>
        <dbReference type="ChEBI" id="CHEBI:17754"/>
    </ligand>
</feature>
<evidence type="ECO:0000256" key="4">
    <source>
        <dbReference type="ARBA" id="ARBA00022741"/>
    </source>
</evidence>
<feature type="binding site" evidence="9">
    <location>
        <position position="251"/>
    </location>
    <ligand>
        <name>glycerol</name>
        <dbReference type="ChEBI" id="CHEBI:17754"/>
    </ligand>
</feature>
<dbReference type="SUPFAM" id="SSF53067">
    <property type="entry name" value="Actin-like ATPase domain"/>
    <property type="match status" value="2"/>
</dbReference>
<feature type="binding site" evidence="9">
    <location>
        <position position="91"/>
    </location>
    <ligand>
        <name>glycerol</name>
        <dbReference type="ChEBI" id="CHEBI:17754"/>
    </ligand>
</feature>
<dbReference type="PANTHER" id="PTHR10196:SF78">
    <property type="entry name" value="GLYCEROL KINASE"/>
    <property type="match status" value="1"/>
</dbReference>
<comment type="caution">
    <text evidence="13">The sequence shown here is derived from an EMBL/GenBank/DDBJ whole genome shotgun (WGS) entry which is preliminary data.</text>
</comment>
<dbReference type="GO" id="GO:0006072">
    <property type="term" value="P:glycerol-3-phosphate metabolic process"/>
    <property type="evidence" value="ECO:0007669"/>
    <property type="project" value="InterPro"/>
</dbReference>
<dbReference type="HAMAP" id="MF_00186">
    <property type="entry name" value="Glycerol_kin"/>
    <property type="match status" value="1"/>
</dbReference>
<reference evidence="13" key="1">
    <citation type="submission" date="2021-04" db="EMBL/GenBank/DDBJ databases">
        <authorList>
            <person name="Zhang D.-C."/>
        </authorList>
    </citation>
    <scope>NUCLEOTIDE SEQUENCE</scope>
    <source>
        <strain evidence="13">CGMCC 1.15697</strain>
    </source>
</reference>
<evidence type="ECO:0000256" key="5">
    <source>
        <dbReference type="ARBA" id="ARBA00022777"/>
    </source>
</evidence>
<dbReference type="InterPro" id="IPR043129">
    <property type="entry name" value="ATPase_NBD"/>
</dbReference>
<evidence type="ECO:0000256" key="6">
    <source>
        <dbReference type="ARBA" id="ARBA00022798"/>
    </source>
</evidence>
<dbReference type="GO" id="GO:0019563">
    <property type="term" value="P:glycerol catabolic process"/>
    <property type="evidence" value="ECO:0007669"/>
    <property type="project" value="UniProtKB-UniRule"/>
</dbReference>
<dbReference type="Proteomes" id="UP000672602">
    <property type="component" value="Unassembled WGS sequence"/>
</dbReference>
<dbReference type="PIRSF" id="PIRSF000538">
    <property type="entry name" value="GlpK"/>
    <property type="match status" value="1"/>
</dbReference>